<evidence type="ECO:0000256" key="2">
    <source>
        <dbReference type="ARBA" id="ARBA00007069"/>
    </source>
</evidence>
<comment type="similarity">
    <text evidence="2 10">Belongs to the binding-protein-dependent transport system permease family. CysTW subfamily.</text>
</comment>
<dbReference type="SUPFAM" id="SSF161098">
    <property type="entry name" value="MetI-like"/>
    <property type="match status" value="1"/>
</dbReference>
<dbReference type="InterPro" id="IPR011864">
    <property type="entry name" value="Phosphate_PstC"/>
</dbReference>
<dbReference type="GO" id="GO:0006817">
    <property type="term" value="P:phosphate ion transport"/>
    <property type="evidence" value="ECO:0007669"/>
    <property type="project" value="UniProtKB-KW"/>
</dbReference>
<dbReference type="PANTHER" id="PTHR30425:SF1">
    <property type="entry name" value="PHOSPHATE TRANSPORT SYSTEM PERMEASE PROTEIN PSTC"/>
    <property type="match status" value="1"/>
</dbReference>
<organism evidence="12 13">
    <name type="scientific">Cloacibacillus evryensis</name>
    <dbReference type="NCBI Taxonomy" id="508460"/>
    <lineage>
        <taxon>Bacteria</taxon>
        <taxon>Thermotogati</taxon>
        <taxon>Synergistota</taxon>
        <taxon>Synergistia</taxon>
        <taxon>Synergistales</taxon>
        <taxon>Synergistaceae</taxon>
        <taxon>Cloacibacillus</taxon>
    </lineage>
</organism>
<dbReference type="CDD" id="cd06261">
    <property type="entry name" value="TM_PBP2"/>
    <property type="match status" value="1"/>
</dbReference>
<dbReference type="InterPro" id="IPR035906">
    <property type="entry name" value="MetI-like_sf"/>
</dbReference>
<evidence type="ECO:0000259" key="11">
    <source>
        <dbReference type="PROSITE" id="PS50928"/>
    </source>
</evidence>
<evidence type="ECO:0000256" key="1">
    <source>
        <dbReference type="ARBA" id="ARBA00004651"/>
    </source>
</evidence>
<dbReference type="InterPro" id="IPR051124">
    <property type="entry name" value="Phosphate_Transport_Permease"/>
</dbReference>
<reference evidence="12 13" key="1">
    <citation type="submission" date="2022-06" db="EMBL/GenBank/DDBJ databases">
        <title>Isolation of gut microbiota from human fecal samples.</title>
        <authorList>
            <person name="Pamer E.G."/>
            <person name="Barat B."/>
            <person name="Waligurski E."/>
            <person name="Medina S."/>
            <person name="Paddock L."/>
            <person name="Mostad J."/>
        </authorList>
    </citation>
    <scope>NUCLEOTIDE SEQUENCE [LARGE SCALE GENOMIC DNA]</scope>
    <source>
        <strain evidence="12 13">DFI.9.90</strain>
    </source>
</reference>
<keyword evidence="4 10" id="KW-1003">Cell membrane</keyword>
<evidence type="ECO:0000256" key="10">
    <source>
        <dbReference type="RuleBase" id="RU363054"/>
    </source>
</evidence>
<feature type="domain" description="ABC transmembrane type-1" evidence="11">
    <location>
        <begin position="83"/>
        <end position="294"/>
    </location>
</feature>
<sequence>MSALTKAERPAKEQAFGGRGDRIMSRTVFCVAVTGIIILVFILGFLVANGLPVLRTASLKELFFSRDWYPTEEPPALGMAALVAGTFAATLLSSLIAIPAALALAVFTAEIAPRRMRNFFKVLLEMLGFLPSIVLGFIGMMLIAPWMQDSLNIASGLNLLNASILLGFLIIPVVASLSDEALAAVPLELRDASYALGATRMETIQKVVFPGALPGITASVLLGVMRALGETMVVLMAAGGAAIIPTLFTEPVRPLTSTIAAEMGETPVGSTHYYALFFAGLILLVMTLMINLASLYIEKRGTKR</sequence>
<dbReference type="GeneID" id="95756694"/>
<feature type="transmembrane region" description="Helical" evidence="9">
    <location>
        <begin position="273"/>
        <end position="297"/>
    </location>
</feature>
<dbReference type="Gene3D" id="1.10.3720.10">
    <property type="entry name" value="MetI-like"/>
    <property type="match status" value="1"/>
</dbReference>
<feature type="transmembrane region" description="Helical" evidence="9">
    <location>
        <begin position="74"/>
        <end position="107"/>
    </location>
</feature>
<comment type="function">
    <text evidence="10">Part of the binding-protein-dependent transport system for phosphate; probably responsible for the translocation of the substrate across the membrane.</text>
</comment>
<feature type="transmembrane region" description="Helical" evidence="9">
    <location>
        <begin position="28"/>
        <end position="54"/>
    </location>
</feature>
<proteinExistence type="inferred from homology"/>
<dbReference type="NCBIfam" id="TIGR02138">
    <property type="entry name" value="phosphate_pstC"/>
    <property type="match status" value="1"/>
</dbReference>
<keyword evidence="5 10" id="KW-0592">Phosphate transport</keyword>
<keyword evidence="8 9" id="KW-0472">Membrane</keyword>
<evidence type="ECO:0000256" key="6">
    <source>
        <dbReference type="ARBA" id="ARBA00022692"/>
    </source>
</evidence>
<keyword evidence="3 9" id="KW-0813">Transport</keyword>
<keyword evidence="7 9" id="KW-1133">Transmembrane helix</keyword>
<dbReference type="PROSITE" id="PS50928">
    <property type="entry name" value="ABC_TM1"/>
    <property type="match status" value="1"/>
</dbReference>
<comment type="subcellular location">
    <subcellularLocation>
        <location evidence="1 9">Cell membrane</location>
        <topology evidence="1 9">Multi-pass membrane protein</topology>
    </subcellularLocation>
</comment>
<comment type="caution">
    <text evidence="12">The sequence shown here is derived from an EMBL/GenBank/DDBJ whole genome shotgun (WGS) entry which is preliminary data.</text>
</comment>
<dbReference type="EMBL" id="JANFYT010000019">
    <property type="protein sequence ID" value="MCQ4814694.1"/>
    <property type="molecule type" value="Genomic_DNA"/>
</dbReference>
<evidence type="ECO:0000313" key="12">
    <source>
        <dbReference type="EMBL" id="MCQ4814694.1"/>
    </source>
</evidence>
<feature type="transmembrane region" description="Helical" evidence="9">
    <location>
        <begin position="119"/>
        <end position="144"/>
    </location>
</feature>
<dbReference type="RefSeq" id="WP_008712508.1">
    <property type="nucleotide sequence ID" value="NZ_CABKQM010000008.1"/>
</dbReference>
<evidence type="ECO:0000313" key="13">
    <source>
        <dbReference type="Proteomes" id="UP001205919"/>
    </source>
</evidence>
<evidence type="ECO:0000256" key="4">
    <source>
        <dbReference type="ARBA" id="ARBA00022475"/>
    </source>
</evidence>
<dbReference type="InterPro" id="IPR000515">
    <property type="entry name" value="MetI-like"/>
</dbReference>
<keyword evidence="6 9" id="KW-0812">Transmembrane</keyword>
<evidence type="ECO:0000256" key="3">
    <source>
        <dbReference type="ARBA" id="ARBA00022448"/>
    </source>
</evidence>
<evidence type="ECO:0000256" key="7">
    <source>
        <dbReference type="ARBA" id="ARBA00022989"/>
    </source>
</evidence>
<dbReference type="Proteomes" id="UP001205919">
    <property type="component" value="Unassembled WGS sequence"/>
</dbReference>
<dbReference type="GO" id="GO:0005886">
    <property type="term" value="C:plasma membrane"/>
    <property type="evidence" value="ECO:0007669"/>
    <property type="project" value="UniProtKB-SubCell"/>
</dbReference>
<accession>A0AAW5K9J1</accession>
<feature type="transmembrane region" description="Helical" evidence="9">
    <location>
        <begin position="164"/>
        <end position="187"/>
    </location>
</feature>
<evidence type="ECO:0000256" key="8">
    <source>
        <dbReference type="ARBA" id="ARBA00023136"/>
    </source>
</evidence>
<evidence type="ECO:0000256" key="5">
    <source>
        <dbReference type="ARBA" id="ARBA00022592"/>
    </source>
</evidence>
<dbReference type="Pfam" id="PF00528">
    <property type="entry name" value="BPD_transp_1"/>
    <property type="match status" value="1"/>
</dbReference>
<feature type="transmembrane region" description="Helical" evidence="9">
    <location>
        <begin position="207"/>
        <end position="228"/>
    </location>
</feature>
<keyword evidence="13" id="KW-1185">Reference proteome</keyword>
<protein>
    <recommendedName>
        <fullName evidence="10">Phosphate transport system permease protein</fullName>
    </recommendedName>
</protein>
<dbReference type="AlphaFoldDB" id="A0AAW5K9J1"/>
<evidence type="ECO:0000256" key="9">
    <source>
        <dbReference type="RuleBase" id="RU363032"/>
    </source>
</evidence>
<dbReference type="PANTHER" id="PTHR30425">
    <property type="entry name" value="PHOSPHATE TRANSPORT SYSTEM PERMEASE PROTEIN PST"/>
    <property type="match status" value="1"/>
</dbReference>
<name>A0AAW5K9J1_9BACT</name>
<dbReference type="GO" id="GO:0005315">
    <property type="term" value="F:phosphate transmembrane transporter activity"/>
    <property type="evidence" value="ECO:0007669"/>
    <property type="project" value="InterPro"/>
</dbReference>
<gene>
    <name evidence="12" type="primary">pstC</name>
    <name evidence="12" type="ORF">NE630_09675</name>
</gene>